<feature type="repeat" description="TPR" evidence="1">
    <location>
        <begin position="636"/>
        <end position="669"/>
    </location>
</feature>
<dbReference type="AlphaFoldDB" id="A0A8J7E0F4"/>
<dbReference type="PANTHER" id="PTHR10098:SF108">
    <property type="entry name" value="TETRATRICOPEPTIDE REPEAT PROTEIN 28"/>
    <property type="match status" value="1"/>
</dbReference>
<proteinExistence type="predicted"/>
<protein>
    <submittedName>
        <fullName evidence="5">Tetratricopeptide repeat protein</fullName>
    </submittedName>
</protein>
<gene>
    <name evidence="5" type="ORF">IQ249_24385</name>
</gene>
<feature type="domain" description="CHAT" evidence="4">
    <location>
        <begin position="877"/>
        <end position="1178"/>
    </location>
</feature>
<feature type="repeat" description="TPR" evidence="1">
    <location>
        <begin position="356"/>
        <end position="389"/>
    </location>
</feature>
<dbReference type="SUPFAM" id="SSF48452">
    <property type="entry name" value="TPR-like"/>
    <property type="match status" value="4"/>
</dbReference>
<feature type="repeat" description="TPR" evidence="1">
    <location>
        <begin position="596"/>
        <end position="629"/>
    </location>
</feature>
<evidence type="ECO:0000313" key="5">
    <source>
        <dbReference type="EMBL" id="MBE9119032.1"/>
    </source>
</evidence>
<sequence>MLFSRKSFPVAVALLCLGTISPSLPAFAQTEESQKQPLLSVEGTLEPGDTKLEDGSFYDSYTFEGRAGQTVTIVLESIEFDTYLLLLNSQEEKIAENDDFSEKNSNSALTVTLPEDGVYRLIANTYDTNGQGRYEVTVSPSQEPKFSEVATQQIEASRLSRQGVQQYLRNQFRAAIQSWQQALQLYQALEDRAEEGTSLNNIGEAYRSLGEYETAIEFLQQSLAIRQEIGDITGEGTSLRNLGNAYRSLGKYEIAIDFHQKSLAIQRKIGNRAEEGNSLNDLGVVYSDLGEYEKAIEFYQQSLTIARELGNRAGESRSLNNLGTVYSDLRHYEKAIEFHQQSLTVARELGNRAGEGISLGNLGNAYESLGEYETAINFLQQSLVIAQEVGNRVGEGNVLGNLGNTYTSLGDYEKALDLYQQSLIIHRKIGNRAGEGQVLVSLGLFYKFLGQYEKAIDFYKQSLVIQRELGNRINEGAFLSNLGNVYSRLGEYEKAINFHQQSLTIARELGNHAGEGNTLGDLGTVYNSLGQYEKAINLYQQSLTIARELGNRAGEGNALGNLGIIHDVLGEYEKAIDLYQQSLVIQREMGNLRGESSSLTNLGSAYKALEEYEKAIDLYQQSLAIDKEIGNRAGEGNALGNLGIIHDAQGEYEKAIDFYQQSLVIQREIGDRAGEGASLNNLGVVRYNQEQYLEAEKNLYTAINVWESLRSSDLPDADKISFFDTQARTYRTLQQTLIAQNKTDRALEISERGRARALVELLTRQLDPQSKELPQIDSLSLAEIKQIAQQQNATLVEYSIIPDTAIFIWVIQPTGNVEFRAVDLEKLDGSSISIDELRNLRQTLQATRGSGKPEDSALASLVRGTETALQGDGISFQEHLRQLHKLLIAPIAELLPTNPEDRVIFIPHESLFRVPFAALQDTEFNYLIEKHTILTAPSIQSLTLTRQHQERIGATLAPGTGNLETLIVGNPIIPNLLTQEPYKFPPLPNAEEEAQDIAKILNTAPPLLGNAATETEVVKRLHSANIIHLATHGLFETNKLRDRVPNLNIPGLIALTPSGTEGENDGFLTAGELVQLTYNNPLNADLVVLSACETGLGTITGDGVIGLSRALIAAGVPSIVVSLWQVPDTSTQELMTAFYTNLYEEKMDKAQALRQAMLQMLEENPTPGHWSGFTLIGEAE</sequence>
<evidence type="ECO:0000256" key="1">
    <source>
        <dbReference type="PROSITE-ProRule" id="PRU00339"/>
    </source>
</evidence>
<name>A0A8J7E0F4_9CYAN</name>
<dbReference type="Pfam" id="PF12770">
    <property type="entry name" value="CHAT"/>
    <property type="match status" value="1"/>
</dbReference>
<dbReference type="SMART" id="SM00028">
    <property type="entry name" value="TPR"/>
    <property type="match status" value="14"/>
</dbReference>
<dbReference type="InterPro" id="IPR024983">
    <property type="entry name" value="CHAT_dom"/>
</dbReference>
<dbReference type="Pfam" id="PF13176">
    <property type="entry name" value="TPR_7"/>
    <property type="match status" value="1"/>
</dbReference>
<keyword evidence="1" id="KW-0802">TPR repeat</keyword>
<dbReference type="RefSeq" id="WP_194032125.1">
    <property type="nucleotide sequence ID" value="NZ_JADEWZ010000075.1"/>
</dbReference>
<dbReference type="PROSITE" id="PS50293">
    <property type="entry name" value="TPR_REGION"/>
    <property type="match status" value="3"/>
</dbReference>
<dbReference type="InterPro" id="IPR019734">
    <property type="entry name" value="TPR_rpt"/>
</dbReference>
<feature type="signal peptide" evidence="2">
    <location>
        <begin position="1"/>
        <end position="28"/>
    </location>
</feature>
<feature type="repeat" description="TPR" evidence="1">
    <location>
        <begin position="476"/>
        <end position="509"/>
    </location>
</feature>
<evidence type="ECO:0000259" key="3">
    <source>
        <dbReference type="Pfam" id="PF04151"/>
    </source>
</evidence>
<feature type="repeat" description="TPR" evidence="1">
    <location>
        <begin position="276"/>
        <end position="309"/>
    </location>
</feature>
<feature type="chain" id="PRO_5035252936" evidence="2">
    <location>
        <begin position="29"/>
        <end position="1180"/>
    </location>
</feature>
<dbReference type="Pfam" id="PF04151">
    <property type="entry name" value="PPC"/>
    <property type="match status" value="1"/>
</dbReference>
<feature type="repeat" description="TPR" evidence="1">
    <location>
        <begin position="516"/>
        <end position="549"/>
    </location>
</feature>
<organism evidence="5 6">
    <name type="scientific">Lusitaniella coriacea LEGE 07157</name>
    <dbReference type="NCBI Taxonomy" id="945747"/>
    <lineage>
        <taxon>Bacteria</taxon>
        <taxon>Bacillati</taxon>
        <taxon>Cyanobacteriota</taxon>
        <taxon>Cyanophyceae</taxon>
        <taxon>Spirulinales</taxon>
        <taxon>Lusitaniellaceae</taxon>
        <taxon>Lusitaniella</taxon>
    </lineage>
</organism>
<feature type="domain" description="Peptidase C-terminal archaeal/bacterial" evidence="3">
    <location>
        <begin position="58"/>
        <end position="121"/>
    </location>
</feature>
<dbReference type="InterPro" id="IPR007280">
    <property type="entry name" value="Peptidase_C_arc/bac"/>
</dbReference>
<reference evidence="5" key="1">
    <citation type="submission" date="2020-10" db="EMBL/GenBank/DDBJ databases">
        <authorList>
            <person name="Castelo-Branco R."/>
            <person name="Eusebio N."/>
            <person name="Adriana R."/>
            <person name="Vieira A."/>
            <person name="Brugerolle De Fraissinette N."/>
            <person name="Rezende De Castro R."/>
            <person name="Schneider M.P."/>
            <person name="Vasconcelos V."/>
            <person name="Leao P.N."/>
        </authorList>
    </citation>
    <scope>NUCLEOTIDE SEQUENCE</scope>
    <source>
        <strain evidence="5">LEGE 07157</strain>
    </source>
</reference>
<evidence type="ECO:0000313" key="6">
    <source>
        <dbReference type="Proteomes" id="UP000654482"/>
    </source>
</evidence>
<keyword evidence="2" id="KW-0732">Signal</keyword>
<dbReference type="InterPro" id="IPR011990">
    <property type="entry name" value="TPR-like_helical_dom_sf"/>
</dbReference>
<dbReference type="PROSITE" id="PS50005">
    <property type="entry name" value="TPR"/>
    <property type="match status" value="12"/>
</dbReference>
<accession>A0A8J7E0F4</accession>
<feature type="repeat" description="TPR" evidence="1">
    <location>
        <begin position="236"/>
        <end position="269"/>
    </location>
</feature>
<keyword evidence="6" id="KW-1185">Reference proteome</keyword>
<comment type="caution">
    <text evidence="5">The sequence shown here is derived from an EMBL/GenBank/DDBJ whole genome shotgun (WGS) entry which is preliminary data.</text>
</comment>
<dbReference type="Pfam" id="PF13374">
    <property type="entry name" value="TPR_10"/>
    <property type="match status" value="1"/>
</dbReference>
<dbReference type="Gene3D" id="2.60.120.380">
    <property type="match status" value="1"/>
</dbReference>
<evidence type="ECO:0000259" key="4">
    <source>
        <dbReference type="Pfam" id="PF12770"/>
    </source>
</evidence>
<dbReference type="Pfam" id="PF13181">
    <property type="entry name" value="TPR_8"/>
    <property type="match status" value="1"/>
</dbReference>
<feature type="repeat" description="TPR" evidence="1">
    <location>
        <begin position="196"/>
        <end position="229"/>
    </location>
</feature>
<evidence type="ECO:0000256" key="2">
    <source>
        <dbReference type="SAM" id="SignalP"/>
    </source>
</evidence>
<feature type="repeat" description="TPR" evidence="1">
    <location>
        <begin position="316"/>
        <end position="349"/>
    </location>
</feature>
<feature type="repeat" description="TPR" evidence="1">
    <location>
        <begin position="556"/>
        <end position="589"/>
    </location>
</feature>
<dbReference type="Proteomes" id="UP000654482">
    <property type="component" value="Unassembled WGS sequence"/>
</dbReference>
<feature type="repeat" description="TPR" evidence="1">
    <location>
        <begin position="436"/>
        <end position="469"/>
    </location>
</feature>
<dbReference type="Pfam" id="PF13424">
    <property type="entry name" value="TPR_12"/>
    <property type="match status" value="5"/>
</dbReference>
<feature type="repeat" description="TPR" evidence="1">
    <location>
        <begin position="396"/>
        <end position="429"/>
    </location>
</feature>
<dbReference type="EMBL" id="JADEWZ010000075">
    <property type="protein sequence ID" value="MBE9119032.1"/>
    <property type="molecule type" value="Genomic_DNA"/>
</dbReference>
<dbReference type="Gene3D" id="1.25.40.10">
    <property type="entry name" value="Tetratricopeptide repeat domain"/>
    <property type="match status" value="5"/>
</dbReference>
<dbReference type="PANTHER" id="PTHR10098">
    <property type="entry name" value="RAPSYN-RELATED"/>
    <property type="match status" value="1"/>
</dbReference>